<dbReference type="SUPFAM" id="SSF56281">
    <property type="entry name" value="Metallo-hydrolase/oxidoreductase"/>
    <property type="match status" value="1"/>
</dbReference>
<sequence>MPLDYGDIRITYLEHDSFLIEYKELRIYTDPFKLPQPRYMLGDIVTISHEHYDHLSPDDLRKVAGPGTDIVASVNCQGKVPIGKVSFLSPGSSTSVRGIDVTAVPAYNINKFRAPGEPFHPKNYQGVGFLLKLGSTTVYHAGDTDHIPEMKDLRGKVTIALLPVSGTYVMTPEEAAEAAIDISPEIAIPMHWGAIVGDRKNAEKFRDLLKGKIRVEVLEKERV</sequence>
<proteinExistence type="predicted"/>
<dbReference type="Proteomes" id="UP000509448">
    <property type="component" value="Chromosome"/>
</dbReference>
<name>A0A4P2VEG5_9ARCH</name>
<dbReference type="PANTHER" id="PTHR43546:SF8">
    <property type="entry name" value="METALLO-BETA-LACTAMASE DOMAIN-CONTAINING PROTEIN"/>
    <property type="match status" value="1"/>
</dbReference>
<dbReference type="RefSeq" id="WP_174448743.1">
    <property type="nucleotide sequence ID" value="NZ_AP018732.1"/>
</dbReference>
<accession>A0A4P2VEG5</accession>
<evidence type="ECO:0000313" key="1">
    <source>
        <dbReference type="EMBL" id="BBE42521.1"/>
    </source>
</evidence>
<dbReference type="GeneID" id="55584943"/>
<dbReference type="InterPro" id="IPR036866">
    <property type="entry name" value="RibonucZ/Hydroxyglut_hydro"/>
</dbReference>
<dbReference type="EMBL" id="AP018732">
    <property type="protein sequence ID" value="BBE42521.1"/>
    <property type="molecule type" value="Genomic_DNA"/>
</dbReference>
<dbReference type="PANTHER" id="PTHR43546">
    <property type="entry name" value="UPF0173 METAL-DEPENDENT HYDROLASE MJ1163-RELATED"/>
    <property type="match status" value="1"/>
</dbReference>
<dbReference type="AlphaFoldDB" id="A0A4P2VEG5"/>
<dbReference type="OrthoDB" id="28313at2157"/>
<dbReference type="Gene3D" id="3.60.15.10">
    <property type="entry name" value="Ribonuclease Z/Hydroxyacylglutathione hydrolase-like"/>
    <property type="match status" value="1"/>
</dbReference>
<dbReference type="Pfam" id="PF13483">
    <property type="entry name" value="Lactamase_B_3"/>
    <property type="match status" value="1"/>
</dbReference>
<protein>
    <recommendedName>
        <fullName evidence="3">MBL fold metallo-hydrolase</fullName>
    </recommendedName>
</protein>
<dbReference type="InterPro" id="IPR050114">
    <property type="entry name" value="UPF0173_UPF0282_UlaG_hydrolase"/>
</dbReference>
<evidence type="ECO:0008006" key="3">
    <source>
        <dbReference type="Google" id="ProtNLM"/>
    </source>
</evidence>
<evidence type="ECO:0000313" key="2">
    <source>
        <dbReference type="Proteomes" id="UP000509448"/>
    </source>
</evidence>
<keyword evidence="2" id="KW-1185">Reference proteome</keyword>
<dbReference type="KEGG" id="ccai:NAS2_1132"/>
<reference evidence="1 2" key="1">
    <citation type="journal article" date="2019" name="ISME J.">
        <title>Isolation and characterization of a thermophilic sulfur- and iron-reducing thaumarchaeote from a terrestrial acidic hot spring.</title>
        <authorList>
            <person name="Kato S."/>
            <person name="Itoh T."/>
            <person name="Yuki M."/>
            <person name="Nagamori M."/>
            <person name="Ohnishi M."/>
            <person name="Uematsu K."/>
            <person name="Suzuki K."/>
            <person name="Takashina T."/>
            <person name="Ohkuma M."/>
        </authorList>
    </citation>
    <scope>NUCLEOTIDE SEQUENCE [LARGE SCALE GENOMIC DNA]</scope>
    <source>
        <strain evidence="1 2">NAS-02</strain>
    </source>
</reference>
<organism evidence="1 2">
    <name type="scientific">Conexivisphaera calida</name>
    <dbReference type="NCBI Taxonomy" id="1874277"/>
    <lineage>
        <taxon>Archaea</taxon>
        <taxon>Nitrososphaerota</taxon>
        <taxon>Conexivisphaeria</taxon>
        <taxon>Conexivisphaerales</taxon>
        <taxon>Conexivisphaeraceae</taxon>
        <taxon>Conexivisphaera</taxon>
    </lineage>
</organism>
<gene>
    <name evidence="1" type="ORF">NAS2_1132</name>
</gene>